<evidence type="ECO:0000313" key="2">
    <source>
        <dbReference type="EMBL" id="SFU25801.1"/>
    </source>
</evidence>
<sequence length="222" mass="23959">MIATPRTNPLVILTQFKHLSHAHATLMESDLNKHLIAVGILAVIAGSAMATPTTYNLDPRHTYPSFEADHFGGISVWRGKFTKSSGVVTLDVAAKTGTVDVSIDTASIDTGNVPLDTRVRSADFLDASKYPSATFKGSALRFDGDTPVEVSGDFTFHGVTKPLTLKIDSFKCFMNPLIKKEVCGAEASAQFDRADYGVAWGTNYGFKTLTRLQIQVEGVKAD</sequence>
<organism evidence="2 3">
    <name type="scientific">Paraburkholderia aspalathi</name>
    <dbReference type="NCBI Taxonomy" id="1324617"/>
    <lineage>
        <taxon>Bacteria</taxon>
        <taxon>Pseudomonadati</taxon>
        <taxon>Pseudomonadota</taxon>
        <taxon>Betaproteobacteria</taxon>
        <taxon>Burkholderiales</taxon>
        <taxon>Burkholderiaceae</taxon>
        <taxon>Paraburkholderia</taxon>
    </lineage>
</organism>
<proteinExistence type="predicted"/>
<protein>
    <submittedName>
        <fullName evidence="2">Polyisoprenoid-binding protein YceI</fullName>
    </submittedName>
</protein>
<reference evidence="2 3" key="1">
    <citation type="submission" date="2016-10" db="EMBL/GenBank/DDBJ databases">
        <authorList>
            <person name="de Groot N.N."/>
        </authorList>
    </citation>
    <scope>NUCLEOTIDE SEQUENCE [LARGE SCALE GENOMIC DNA]</scope>
    <source>
        <strain evidence="2 3">LMG 27731</strain>
    </source>
</reference>
<dbReference type="Gene3D" id="2.40.128.110">
    <property type="entry name" value="Lipid/polyisoprenoid-binding, YceI-like"/>
    <property type="match status" value="1"/>
</dbReference>
<dbReference type="InterPro" id="IPR036761">
    <property type="entry name" value="TTHA0802/YceI-like_sf"/>
</dbReference>
<dbReference type="AlphaFoldDB" id="A0A1I7EPE3"/>
<feature type="domain" description="Lipid/polyisoprenoid-binding YceI-like" evidence="1">
    <location>
        <begin position="54"/>
        <end position="219"/>
    </location>
</feature>
<dbReference type="PANTHER" id="PTHR34406">
    <property type="entry name" value="PROTEIN YCEI"/>
    <property type="match status" value="1"/>
</dbReference>
<dbReference type="InterPro" id="IPR007372">
    <property type="entry name" value="Lipid/polyisoprenoid-bd_YceI"/>
</dbReference>
<dbReference type="SUPFAM" id="SSF101874">
    <property type="entry name" value="YceI-like"/>
    <property type="match status" value="1"/>
</dbReference>
<dbReference type="EMBL" id="FPBH01000041">
    <property type="protein sequence ID" value="SFU25801.1"/>
    <property type="molecule type" value="Genomic_DNA"/>
</dbReference>
<gene>
    <name evidence="2" type="ORF">SAMN05192563_104154</name>
</gene>
<name>A0A1I7EPE3_9BURK</name>
<dbReference type="PANTHER" id="PTHR34406:SF2">
    <property type="entry name" value="PERIPLASMIC PROTEIN"/>
    <property type="match status" value="1"/>
</dbReference>
<evidence type="ECO:0000259" key="1">
    <source>
        <dbReference type="SMART" id="SM00867"/>
    </source>
</evidence>
<dbReference type="Pfam" id="PF04264">
    <property type="entry name" value="YceI"/>
    <property type="match status" value="1"/>
</dbReference>
<evidence type="ECO:0000313" key="3">
    <source>
        <dbReference type="Proteomes" id="UP000198844"/>
    </source>
</evidence>
<dbReference type="SMART" id="SM00867">
    <property type="entry name" value="YceI"/>
    <property type="match status" value="1"/>
</dbReference>
<accession>A0A1I7EPE3</accession>
<dbReference type="Proteomes" id="UP000198844">
    <property type="component" value="Unassembled WGS sequence"/>
</dbReference>